<comment type="cofactor">
    <cofactor evidence="1">
        <name>pantetheine 4'-phosphate</name>
        <dbReference type="ChEBI" id="CHEBI:47942"/>
    </cofactor>
</comment>
<dbReference type="GO" id="GO:0008610">
    <property type="term" value="P:lipid biosynthetic process"/>
    <property type="evidence" value="ECO:0007669"/>
    <property type="project" value="UniProtKB-ARBA"/>
</dbReference>
<dbReference type="InterPro" id="IPR023213">
    <property type="entry name" value="CAT-like_dom_sf"/>
</dbReference>
<dbReference type="InterPro" id="IPR001242">
    <property type="entry name" value="Condensation_dom"/>
</dbReference>
<keyword evidence="7" id="KW-0045">Antibiotic biosynthesis</keyword>
<dbReference type="Gene3D" id="2.30.38.10">
    <property type="entry name" value="Luciferase, Domain 3"/>
    <property type="match status" value="2"/>
</dbReference>
<dbReference type="InterPro" id="IPR020459">
    <property type="entry name" value="AMP-binding"/>
</dbReference>
<evidence type="ECO:0000259" key="9">
    <source>
        <dbReference type="PROSITE" id="PS50075"/>
    </source>
</evidence>
<dbReference type="Proteomes" id="UP000448943">
    <property type="component" value="Unassembled WGS sequence"/>
</dbReference>
<dbReference type="Pfam" id="PF00501">
    <property type="entry name" value="AMP-binding"/>
    <property type="match status" value="3"/>
</dbReference>
<proteinExistence type="inferred from homology"/>
<keyword evidence="11" id="KW-1185">Reference proteome</keyword>
<dbReference type="FunFam" id="3.40.50.980:FF:000002">
    <property type="entry name" value="Enterobactin synthetase component F"/>
    <property type="match status" value="2"/>
</dbReference>
<dbReference type="OrthoDB" id="9765680at2"/>
<dbReference type="GO" id="GO:0005829">
    <property type="term" value="C:cytosol"/>
    <property type="evidence" value="ECO:0007669"/>
    <property type="project" value="TreeGrafter"/>
</dbReference>
<feature type="domain" description="Carrier" evidence="9">
    <location>
        <begin position="576"/>
        <end position="651"/>
    </location>
</feature>
<dbReference type="PANTHER" id="PTHR45527">
    <property type="entry name" value="NONRIBOSOMAL PEPTIDE SYNTHETASE"/>
    <property type="match status" value="1"/>
</dbReference>
<evidence type="ECO:0000256" key="5">
    <source>
        <dbReference type="ARBA" id="ARBA00022598"/>
    </source>
</evidence>
<evidence type="ECO:0000256" key="6">
    <source>
        <dbReference type="ARBA" id="ARBA00022737"/>
    </source>
</evidence>
<dbReference type="CDD" id="cd19531">
    <property type="entry name" value="LCL_NRPS-like"/>
    <property type="match status" value="2"/>
</dbReference>
<dbReference type="InterPro" id="IPR000873">
    <property type="entry name" value="AMP-dep_synth/lig_dom"/>
</dbReference>
<dbReference type="GO" id="GO:0031177">
    <property type="term" value="F:phosphopantetheine binding"/>
    <property type="evidence" value="ECO:0007669"/>
    <property type="project" value="InterPro"/>
</dbReference>
<keyword evidence="8" id="KW-0511">Multifunctional enzyme</keyword>
<dbReference type="InterPro" id="IPR042099">
    <property type="entry name" value="ANL_N_sf"/>
</dbReference>
<dbReference type="Gene3D" id="3.30.559.10">
    <property type="entry name" value="Chloramphenicol acetyltransferase-like domain"/>
    <property type="match status" value="2"/>
</dbReference>
<dbReference type="PROSITE" id="PS50075">
    <property type="entry name" value="CARRIER"/>
    <property type="match status" value="3"/>
</dbReference>
<dbReference type="Gene3D" id="3.40.50.12780">
    <property type="entry name" value="N-terminal domain of ligase-like"/>
    <property type="match status" value="1"/>
</dbReference>
<dbReference type="PRINTS" id="PR00154">
    <property type="entry name" value="AMPBINDING"/>
</dbReference>
<organism evidence="10 11">
    <name type="scientific">Chengkuizengella marina</name>
    <dbReference type="NCBI Taxonomy" id="2507566"/>
    <lineage>
        <taxon>Bacteria</taxon>
        <taxon>Bacillati</taxon>
        <taxon>Bacillota</taxon>
        <taxon>Bacilli</taxon>
        <taxon>Bacillales</taxon>
        <taxon>Paenibacillaceae</taxon>
        <taxon>Chengkuizengella</taxon>
    </lineage>
</organism>
<dbReference type="InterPro" id="IPR020806">
    <property type="entry name" value="PKS_PP-bd"/>
</dbReference>
<keyword evidence="3" id="KW-0596">Phosphopantetheine</keyword>
<keyword evidence="4" id="KW-0597">Phosphoprotein</keyword>
<name>A0A6N9Q8T7_9BACL</name>
<dbReference type="InterPro" id="IPR025110">
    <property type="entry name" value="AMP-bd_C"/>
</dbReference>
<dbReference type="PROSITE" id="PS00012">
    <property type="entry name" value="PHOSPHOPANTETHEINE"/>
    <property type="match status" value="1"/>
</dbReference>
<dbReference type="InterPro" id="IPR036736">
    <property type="entry name" value="ACP-like_sf"/>
</dbReference>
<gene>
    <name evidence="10" type="ORF">ERL59_18860</name>
</gene>
<dbReference type="FunFam" id="1.10.1200.10:FF:000005">
    <property type="entry name" value="Nonribosomal peptide synthetase 1"/>
    <property type="match status" value="1"/>
</dbReference>
<dbReference type="GO" id="GO:0044550">
    <property type="term" value="P:secondary metabolite biosynthetic process"/>
    <property type="evidence" value="ECO:0007669"/>
    <property type="project" value="UniProtKB-ARBA"/>
</dbReference>
<dbReference type="FunFam" id="3.40.50.980:FF:000001">
    <property type="entry name" value="Non-ribosomal peptide synthetase"/>
    <property type="match status" value="2"/>
</dbReference>
<evidence type="ECO:0000256" key="4">
    <source>
        <dbReference type="ARBA" id="ARBA00022553"/>
    </source>
</evidence>
<evidence type="ECO:0000313" key="10">
    <source>
        <dbReference type="EMBL" id="NBI31014.1"/>
    </source>
</evidence>
<dbReference type="SMART" id="SM00823">
    <property type="entry name" value="PKS_PP"/>
    <property type="match status" value="3"/>
</dbReference>
<dbReference type="CDD" id="cd05930">
    <property type="entry name" value="A_NRPS"/>
    <property type="match status" value="2"/>
</dbReference>
<dbReference type="NCBIfam" id="NF003417">
    <property type="entry name" value="PRK04813.1"/>
    <property type="match status" value="4"/>
</dbReference>
<dbReference type="FunFam" id="2.30.38.10:FF:000001">
    <property type="entry name" value="Non-ribosomal peptide synthetase PvdI"/>
    <property type="match status" value="2"/>
</dbReference>
<dbReference type="GO" id="GO:0017000">
    <property type="term" value="P:antibiotic biosynthetic process"/>
    <property type="evidence" value="ECO:0007669"/>
    <property type="project" value="UniProtKB-KW"/>
</dbReference>
<dbReference type="Gene3D" id="3.30.300.30">
    <property type="match status" value="3"/>
</dbReference>
<dbReference type="Gene3D" id="1.10.1200.10">
    <property type="entry name" value="ACP-like"/>
    <property type="match status" value="3"/>
</dbReference>
<dbReference type="FunFam" id="3.30.300.30:FF:000010">
    <property type="entry name" value="Enterobactin synthetase component F"/>
    <property type="match status" value="2"/>
</dbReference>
<sequence>MNKFESLIDVIENCKNDSEHITFIKKKEEQTLYYSDLYDRSLRMLHGLQSLGIRKGQEIIFQIQENENFILLFWACVLGGMIPVPVTIGTTDEHRKKVVQIYQILNQPKIVSDYDILPSLKESFNQMKSSIPYEEVARNTIEINEISDLNQLGYIEQVKSSDIAFIQFSSGSTGKPKGVTLTHDNLLANMRGIVLNSKTSSHDSSLSWMPLTHDMGLIGYHLSPMYANISQFIMPTTLFVMQPMLWLEKASEHKITSLASPNFGYKHFLKTFKPEKAAHWDLSNIRLIFNGAEPISDQLAFRFLSVLEPYGLQLNAMFPVYGMAEASLAVSFPPVEETLQSISVKRESIRLGKRVEIIDQTSSNEIHFVDLGYAVDGCQIRITNDAHTPLSECVIGNIEIQGKNVTSGYYNNPEATTELITEDGWLVTGDLGFLKNNRLFVTGRKKDIIFINGQNVYPHDIEGIAEKVPGVEAGKIAVCGVFNAENQQDDIITFVVFRKKTEAFIPLVQELKKFIHLQTGLEIKHVIPVRSIPKTTSGKLQRYKLATQYEDGDYFEIVKEMQQYLVEQKQDVMIEKPINETEEKLIKLWSEVLGIEQIDRKIHFLEIGGNSLKAATLASEVEKMFEVELPIIEFYQLATIEKQAKYIMQANKKAYVPIYKIAEQEFYPVSSAQKRLYIQEQFEGIGISYNMPVAFNVIGKPDKLRVEKILNQLIDRHEVLRTSFQWIDGKIYSKIMPSLSIELKDIETPEELIVPFNLKEPPLIRAGWVQKENDKSILVLDMHHIVMDGISINVLMKEFLDLYQHRTLPPISIQYKDFAVRNEDWKTTNSYQIQESFWENQLSGAIPQLQFQSDFRREEKRTFDGETVYFHLSKQITEQMNKTCHKNRITLNAYLLSLYYILLNKYTGQDELVVGSLAAARRHPDIQRMLGMFANFLPVRYQMNEELSFYEMIDEMQGLLGNIYEHQEYPYDDMILKLLKDSDRSRNPFFDTMLIFHNQLETNFTLETDNLKLTQYDLHTKTSKLDFKLDIFPEEDGSLKCILEYNCNLFKRETMVKFTEHYQNIVKSVTNKPKQKIKEINILSEAEKLKITNVFNKTSSPYEKNKTLVELFVEQVNKTPGNIAVQYKNEKLTYRELDEKSNQLAKTLVSLGVKSDQVIAVMAERSLEMILSMFAILKAGGAYLPIAPDLPEERIQYMLEDSQVQMILTQQKWINSIGFQGKMIDVEDSQYYTGDVSALHKTSEHNNLAYVIYTSGSTGKPKGVMIEHYSVINRIMWMQKTYSLNEQDIILQKTPISFDVSVWELFWWSLVGAKLVLLEPGGEKDPAHIVEVIDKQNITTMHFVPSMLQIFIDYLYQTNQWERLHALKKVFTSGEALHSHHVTKFNDFISLKNNAELINLYGPTEATVDVSYFPCTPLEDTKVIPIGKPIDNTQLWIVNKQHQLQPIGIVGELCISGDGLARGYINKEEQTKEKFVSNPFIAGQRMYKTGDLARWLPDGNIEYLGRLDHQVKIRGYRIELGEIEACLLDHQDIDEAVVLVKEDLQGDSFLVAYIVSQGPFDIAQIRTFLKGSLPDYMVPARFVTLEEMPLTSNGKINRIELQSRVKFVEMDPDNYVAANNEIEEKLVGLWQEVLERKRIGVEDDFFELGGHSFKATMLVTQIHEQFNIEIPLSEIFSSPTIRDIAKYIEKANFSEHVTITKAVEREYYSLSSAQKRLFILHQIEGDNLTYHLPAAMEITGKLNEKLVQDTFQKILKRHEVLRTSFKLLDGEAVQFIQPEVTFQLEKLDQAYDNINQMMVDFMKPFDLSSAPLLRVGLVNLGKEKNILLFDMHHIVSDGLSMVNLTKEFVQIYQGLDLLPLKIQYKDYVEWQMDFFTTEKYEKQEQYWNDILSGELPVLQLPTDFSRPPVRSGKGDKYEVKLDSQLLTSIKNLALEHETTIYVVMLAVFNILLAKYTKQEDIIIGSPITGRTHSNLKDLIGMFVNTLAMRNEPKENYTFKQFLQKVNHNALQAFENQDVPFEVLVEKLNVKRDLSRNPIFDVMFVLQNMGAPSVKFDDLWGKQLAINHQQSKFDLTLEAIEEEQGMTLNFEFNTDLFHKPKIERLAHHFKQLIYIVIEQSNIQICDMDFMLQEEKKQILYQFNNTDREYPKHKTIHKLFEEQVERTPNHIALTYKDEKMTYQILNNKVNQLAIQLREKGVTNNTIVSIMVERSPEMIIGILAILKAGGAYLPMSPDFPQERISFMLKDSECKLVLTQNKFKEKISFEGEIIVLNDSKNYINEKNDFKVKDISSSEDLAYIIYTSGSTGKPKGVMIKHHSVINRITWMQNKYPLQESDVIMQKTPFTFDVSVWELFWWSWTGAQVHLLEPEGEKNPQTMIDAIEKHKISTMHFVPSMLQVFFEYLSGKSIEPKLKSLNQVFTSGEALQLKQVEQFNDTLFKINNTNLINLYGPTEATVDVSYYECTPFNAEQTVPIGKPIDNTKLYVVNESLQLQPIGVSGELCISGEGLATGYLNQEELTAKKFVPDPFNLGQWMYKTGDLAIWNEDGQIEYLGRMDHQVKIRGYRIELGEIETQLLDIGDIQQTVVVDRKSTVGDLYLCAYYVSEQQFSTSEMRSLLLKTLPDYMIPAYFMKLDKIPLTSNGKVDRKALPEPIIDREIDSNTVPPANEIQKQLIHIWKETIGHDKIGIYDNFFEVGGNSLLLIRVHSKLEEYWPQQIKVTDLFSYPTIAKLSEFIQNKISTNKNELPIQFLRLPENYFESTSQQAVRSYSFKLEEEQFQIFKEMKHELNVDLNYILLALYGYLFAQITKNKQIPIQVLTNDESYIALELNLDQFTHFIEIPLYLKTTIQEKNPTQTYTLNDLKQAQMSHQKYNILPLFIHTRKSSLDTEIVNLFHISLGFMEIGSELMLISEFNGKKISSSKMKEFLQGFKQLSTIIANQYAAQSQVSATKKEEE</sequence>
<evidence type="ECO:0000256" key="2">
    <source>
        <dbReference type="ARBA" id="ARBA00006432"/>
    </source>
</evidence>
<dbReference type="InterPro" id="IPR010071">
    <property type="entry name" value="AA_adenyl_dom"/>
</dbReference>
<dbReference type="GO" id="GO:0016874">
    <property type="term" value="F:ligase activity"/>
    <property type="evidence" value="ECO:0007669"/>
    <property type="project" value="UniProtKB-KW"/>
</dbReference>
<feature type="domain" description="Carrier" evidence="9">
    <location>
        <begin position="2664"/>
        <end position="2739"/>
    </location>
</feature>
<comment type="caution">
    <text evidence="10">The sequence shown here is derived from an EMBL/GenBank/DDBJ whole genome shotgun (WGS) entry which is preliminary data.</text>
</comment>
<evidence type="ECO:0000256" key="8">
    <source>
        <dbReference type="ARBA" id="ARBA00023268"/>
    </source>
</evidence>
<dbReference type="InterPro" id="IPR006162">
    <property type="entry name" value="Ppantetheine_attach_site"/>
</dbReference>
<keyword evidence="6" id="KW-0677">Repeat</keyword>
<dbReference type="Pfam" id="PF13193">
    <property type="entry name" value="AMP-binding_C"/>
    <property type="match status" value="1"/>
</dbReference>
<reference evidence="10 11" key="1">
    <citation type="submission" date="2019-01" db="EMBL/GenBank/DDBJ databases">
        <title>Chengkuizengella sp. nov., isolated from deep-sea sediment of East Pacific Ocean.</title>
        <authorList>
            <person name="Yang J."/>
            <person name="Lai Q."/>
            <person name="Shao Z."/>
        </authorList>
    </citation>
    <scope>NUCLEOTIDE SEQUENCE [LARGE SCALE GENOMIC DNA]</scope>
    <source>
        <strain evidence="10 11">YPA3-1-1</strain>
    </source>
</reference>
<dbReference type="NCBIfam" id="TIGR01733">
    <property type="entry name" value="AA-adenyl-dom"/>
    <property type="match status" value="2"/>
</dbReference>
<dbReference type="InterPro" id="IPR009081">
    <property type="entry name" value="PP-bd_ACP"/>
</dbReference>
<dbReference type="Gene3D" id="3.30.559.30">
    <property type="entry name" value="Nonribosomal peptide synthetase, condensation domain"/>
    <property type="match status" value="2"/>
</dbReference>
<dbReference type="InterPro" id="IPR020845">
    <property type="entry name" value="AMP-binding_CS"/>
</dbReference>
<dbReference type="Pfam" id="PF00668">
    <property type="entry name" value="Condensation"/>
    <property type="match status" value="2"/>
</dbReference>
<evidence type="ECO:0000256" key="3">
    <source>
        <dbReference type="ARBA" id="ARBA00022450"/>
    </source>
</evidence>
<protein>
    <submittedName>
        <fullName evidence="10">Amino acid adenylation domain-containing protein</fullName>
    </submittedName>
</protein>
<feature type="domain" description="Carrier" evidence="9">
    <location>
        <begin position="1617"/>
        <end position="1692"/>
    </location>
</feature>
<evidence type="ECO:0000256" key="7">
    <source>
        <dbReference type="ARBA" id="ARBA00023194"/>
    </source>
</evidence>
<dbReference type="Pfam" id="PF00550">
    <property type="entry name" value="PP-binding"/>
    <property type="match status" value="3"/>
</dbReference>
<evidence type="ECO:0000256" key="1">
    <source>
        <dbReference type="ARBA" id="ARBA00001957"/>
    </source>
</evidence>
<dbReference type="SUPFAM" id="SSF52777">
    <property type="entry name" value="CoA-dependent acyltransferases"/>
    <property type="match status" value="5"/>
</dbReference>
<dbReference type="RefSeq" id="WP_160647834.1">
    <property type="nucleotide sequence ID" value="NZ_SIJB01000051.1"/>
</dbReference>
<dbReference type="EMBL" id="SIJB01000051">
    <property type="protein sequence ID" value="NBI31014.1"/>
    <property type="molecule type" value="Genomic_DNA"/>
</dbReference>
<dbReference type="SUPFAM" id="SSF47336">
    <property type="entry name" value="ACP-like"/>
    <property type="match status" value="3"/>
</dbReference>
<comment type="similarity">
    <text evidence="2">Belongs to the ATP-dependent AMP-binding enzyme family.</text>
</comment>
<dbReference type="Gene3D" id="3.40.50.980">
    <property type="match status" value="4"/>
</dbReference>
<keyword evidence="5" id="KW-0436">Ligase</keyword>
<dbReference type="InterPro" id="IPR045851">
    <property type="entry name" value="AMP-bd_C_sf"/>
</dbReference>
<dbReference type="GO" id="GO:0043041">
    <property type="term" value="P:amino acid activation for nonribosomal peptide biosynthetic process"/>
    <property type="evidence" value="ECO:0007669"/>
    <property type="project" value="TreeGrafter"/>
</dbReference>
<dbReference type="PANTHER" id="PTHR45527:SF1">
    <property type="entry name" value="FATTY ACID SYNTHASE"/>
    <property type="match status" value="1"/>
</dbReference>
<evidence type="ECO:0000313" key="11">
    <source>
        <dbReference type="Proteomes" id="UP000448943"/>
    </source>
</evidence>
<dbReference type="PROSITE" id="PS00455">
    <property type="entry name" value="AMP_BINDING"/>
    <property type="match status" value="3"/>
</dbReference>
<dbReference type="SUPFAM" id="SSF56801">
    <property type="entry name" value="Acetyl-CoA synthetase-like"/>
    <property type="match status" value="3"/>
</dbReference>
<dbReference type="FunFam" id="3.40.50.12780:FF:000012">
    <property type="entry name" value="Non-ribosomal peptide synthetase"/>
    <property type="match status" value="2"/>
</dbReference>
<accession>A0A6N9Q8T7</accession>